<feature type="region of interest" description="Disordered" evidence="1">
    <location>
        <begin position="93"/>
        <end position="305"/>
    </location>
</feature>
<evidence type="ECO:0000313" key="4">
    <source>
        <dbReference type="Proteomes" id="UP000664132"/>
    </source>
</evidence>
<dbReference type="Proteomes" id="UP000664132">
    <property type="component" value="Unassembled WGS sequence"/>
</dbReference>
<keyword evidence="2" id="KW-0472">Membrane</keyword>
<dbReference type="OrthoDB" id="3562512at2759"/>
<feature type="compositionally biased region" description="Low complexity" evidence="1">
    <location>
        <begin position="229"/>
        <end position="244"/>
    </location>
</feature>
<dbReference type="EMBL" id="JAFJYH010000350">
    <property type="protein sequence ID" value="KAG4412839.1"/>
    <property type="molecule type" value="Genomic_DNA"/>
</dbReference>
<keyword evidence="2" id="KW-1133">Transmembrane helix</keyword>
<evidence type="ECO:0000256" key="1">
    <source>
        <dbReference type="SAM" id="MobiDB-lite"/>
    </source>
</evidence>
<feature type="compositionally biased region" description="Basic and acidic residues" evidence="1">
    <location>
        <begin position="390"/>
        <end position="401"/>
    </location>
</feature>
<feature type="transmembrane region" description="Helical" evidence="2">
    <location>
        <begin position="457"/>
        <end position="482"/>
    </location>
</feature>
<feature type="compositionally biased region" description="Polar residues" evidence="1">
    <location>
        <begin position="251"/>
        <end position="270"/>
    </location>
</feature>
<feature type="compositionally biased region" description="Basic residues" evidence="1">
    <location>
        <begin position="219"/>
        <end position="228"/>
    </location>
</feature>
<sequence length="485" mass="52327">MATPTQIPERQPSGSWGTKTSQALLSRMNRVQQASSPGFDFKFKPPHPSLALPSSPAQNKKPKPSTNEKEVPSGSEAAEGDISFGLAFTHAVSEPKVAPVPVAGEVTSKKPRPSYSIMPDVSRSVSISRSASMSRSNSNPKSPRASSSASALKSTSKEPLPEPKTPNTPSTPGSPNKDQEDTRSEAEWPLQRSRSSSTRTSMITAPPDVPLPNTPPRSHSLRRSHNHSRLPFSSPLDSFSLALAQKEAASTPPSQDITYQNLERSTSKSKTIARPNSAFPLSSTYKDPYQTHHIPTSKEANGSVTSRPDSMPLFLFGSMQAGRLDFHVHVPVDEEKAAEILSSAEEKDRGRSRSRGQDQDFDFDDKNLPSTPPSNSSSNFKQNLNWGDVHPGDLHVRKNIDDGDDGDLERGEGGRKMSGNEARAKGLIGGVKGWFRGVWMWMLQGVMRISEKGAGKGLLLAVLLVAVLTFVLGLFVGLAVGFGST</sequence>
<accession>A0A8H7T3K7</accession>
<reference evidence="3" key="1">
    <citation type="submission" date="2021-02" db="EMBL/GenBank/DDBJ databases">
        <title>Genome sequence Cadophora malorum strain M34.</title>
        <authorList>
            <person name="Stefanovic E."/>
            <person name="Vu D."/>
            <person name="Scully C."/>
            <person name="Dijksterhuis J."/>
            <person name="Roader J."/>
            <person name="Houbraken J."/>
        </authorList>
    </citation>
    <scope>NUCLEOTIDE SEQUENCE</scope>
    <source>
        <strain evidence="3">M34</strain>
    </source>
</reference>
<comment type="caution">
    <text evidence="3">The sequence shown here is derived from an EMBL/GenBank/DDBJ whole genome shotgun (WGS) entry which is preliminary data.</text>
</comment>
<feature type="compositionally biased region" description="Low complexity" evidence="1">
    <location>
        <begin position="192"/>
        <end position="201"/>
    </location>
</feature>
<feature type="compositionally biased region" description="Polar residues" evidence="1">
    <location>
        <begin position="1"/>
        <end position="36"/>
    </location>
</feature>
<proteinExistence type="predicted"/>
<feature type="region of interest" description="Disordered" evidence="1">
    <location>
        <begin position="1"/>
        <end position="78"/>
    </location>
</feature>
<evidence type="ECO:0000313" key="3">
    <source>
        <dbReference type="EMBL" id="KAG4412839.1"/>
    </source>
</evidence>
<feature type="region of interest" description="Disordered" evidence="1">
    <location>
        <begin position="342"/>
        <end position="419"/>
    </location>
</feature>
<protein>
    <submittedName>
        <fullName evidence="3">Uncharacterized protein</fullName>
    </submittedName>
</protein>
<organism evidence="3 4">
    <name type="scientific">Cadophora malorum</name>
    <dbReference type="NCBI Taxonomy" id="108018"/>
    <lineage>
        <taxon>Eukaryota</taxon>
        <taxon>Fungi</taxon>
        <taxon>Dikarya</taxon>
        <taxon>Ascomycota</taxon>
        <taxon>Pezizomycotina</taxon>
        <taxon>Leotiomycetes</taxon>
        <taxon>Helotiales</taxon>
        <taxon>Ploettnerulaceae</taxon>
        <taxon>Cadophora</taxon>
    </lineage>
</organism>
<feature type="compositionally biased region" description="Basic and acidic residues" evidence="1">
    <location>
        <begin position="177"/>
        <end position="186"/>
    </location>
</feature>
<evidence type="ECO:0000256" key="2">
    <source>
        <dbReference type="SAM" id="Phobius"/>
    </source>
</evidence>
<feature type="compositionally biased region" description="Low complexity" evidence="1">
    <location>
        <begin position="165"/>
        <end position="176"/>
    </location>
</feature>
<feature type="compositionally biased region" description="Basic and acidic residues" evidence="1">
    <location>
        <begin position="342"/>
        <end position="358"/>
    </location>
</feature>
<dbReference type="AlphaFoldDB" id="A0A8H7T3K7"/>
<feature type="compositionally biased region" description="Low complexity" evidence="1">
    <location>
        <begin position="122"/>
        <end position="154"/>
    </location>
</feature>
<gene>
    <name evidence="3" type="ORF">IFR04_014023</name>
</gene>
<name>A0A8H7T3K7_9HELO</name>
<keyword evidence="4" id="KW-1185">Reference proteome</keyword>
<keyword evidence="2" id="KW-0812">Transmembrane</keyword>